<dbReference type="InterPro" id="IPR029044">
    <property type="entry name" value="Nucleotide-diphossugar_trans"/>
</dbReference>
<evidence type="ECO:0008006" key="7">
    <source>
        <dbReference type="Google" id="ProtNLM"/>
    </source>
</evidence>
<keyword evidence="4" id="KW-1133">Transmembrane helix</keyword>
<sequence>MASKLNRFLISGVVAIVIITSSFVGFQLDFNSRWRTDRWPKGIPMEHPTHFSYDDMTYTSPASPVTLEDIVQTLWKPLVTPITDESFVDHNGAAQNLGEKGEQHWMRPLGKKLCIVDIDTRPLSGDHQIFNPGNVAWKDLDMLGSGMLNHYLYAMIHGYTYHFIKTTPLKDRTAYWTKIPALASTLSNDRCDITVSIDADASFMNLNLPFEWLLNRWNFTSTTSMALALDPIAKVNKDAKHGRTNLNAGFVVAQNNERTHQILKAWSACPDDQVTYPDCARWKKKWPAEQAALSEYIRYKFTKEEDIKPIACNDANGYPESNTECQGTFIQHHWVKKKLVRPAVIESVMSGLVDRLRTSFVETGIVADAEWEKTSAKTSLRTSKEVRDV</sequence>
<protein>
    <recommendedName>
        <fullName evidence="7">Nucleotide-diphospho-sugar transferase domain-containing protein</fullName>
    </recommendedName>
</protein>
<comment type="caution">
    <text evidence="5">The sequence shown here is derived from an EMBL/GenBank/DDBJ whole genome shotgun (WGS) entry which is preliminary data.</text>
</comment>
<keyword evidence="2" id="KW-0328">Glycosyltransferase</keyword>
<gene>
    <name evidence="5" type="ORF">E6O75_ATG03534</name>
</gene>
<dbReference type="Proteomes" id="UP000298493">
    <property type="component" value="Unassembled WGS sequence"/>
</dbReference>
<proteinExistence type="inferred from homology"/>
<comment type="similarity">
    <text evidence="1">Belongs to the glycosyltransferase 34 family.</text>
</comment>
<accession>A0A4Z1PIV1</accession>
<evidence type="ECO:0000256" key="4">
    <source>
        <dbReference type="SAM" id="Phobius"/>
    </source>
</evidence>
<keyword evidence="3" id="KW-0808">Transferase</keyword>
<evidence type="ECO:0000256" key="1">
    <source>
        <dbReference type="ARBA" id="ARBA00005664"/>
    </source>
</evidence>
<dbReference type="EMBL" id="SNSC02000003">
    <property type="protein sequence ID" value="TID25671.1"/>
    <property type="molecule type" value="Genomic_DNA"/>
</dbReference>
<keyword evidence="4" id="KW-0812">Transmembrane</keyword>
<dbReference type="GO" id="GO:0000139">
    <property type="term" value="C:Golgi membrane"/>
    <property type="evidence" value="ECO:0007669"/>
    <property type="project" value="TreeGrafter"/>
</dbReference>
<organism evidence="5 6">
    <name type="scientific">Venturia nashicola</name>
    <dbReference type="NCBI Taxonomy" id="86259"/>
    <lineage>
        <taxon>Eukaryota</taxon>
        <taxon>Fungi</taxon>
        <taxon>Dikarya</taxon>
        <taxon>Ascomycota</taxon>
        <taxon>Pezizomycotina</taxon>
        <taxon>Dothideomycetes</taxon>
        <taxon>Pleosporomycetidae</taxon>
        <taxon>Venturiales</taxon>
        <taxon>Venturiaceae</taxon>
        <taxon>Venturia</taxon>
    </lineage>
</organism>
<dbReference type="Pfam" id="PF05637">
    <property type="entry name" value="Glyco_transf_34"/>
    <property type="match status" value="1"/>
</dbReference>
<feature type="transmembrane region" description="Helical" evidence="4">
    <location>
        <begin position="7"/>
        <end position="28"/>
    </location>
</feature>
<evidence type="ECO:0000313" key="5">
    <source>
        <dbReference type="EMBL" id="TID25671.1"/>
    </source>
</evidence>
<keyword evidence="4" id="KW-0472">Membrane</keyword>
<dbReference type="PANTHER" id="PTHR31306">
    <property type="entry name" value="ALPHA-1,6-MANNOSYLTRANSFERASE MNN11-RELATED"/>
    <property type="match status" value="1"/>
</dbReference>
<dbReference type="PANTHER" id="PTHR31306:SF3">
    <property type="entry name" value="NUCLEOTIDE-DIPHOSPHO-SUGAR TRANSFERASE DOMAIN-CONTAINING PROTEIN"/>
    <property type="match status" value="1"/>
</dbReference>
<evidence type="ECO:0000256" key="2">
    <source>
        <dbReference type="ARBA" id="ARBA00022676"/>
    </source>
</evidence>
<evidence type="ECO:0000256" key="3">
    <source>
        <dbReference type="ARBA" id="ARBA00022679"/>
    </source>
</evidence>
<reference evidence="5 6" key="1">
    <citation type="submission" date="2019-04" db="EMBL/GenBank/DDBJ databases">
        <title>High contiguity whole genome sequence and gene annotation resource for two Venturia nashicola isolates.</title>
        <authorList>
            <person name="Prokchorchik M."/>
            <person name="Won K."/>
            <person name="Lee Y."/>
            <person name="Choi E.D."/>
            <person name="Segonzac C."/>
            <person name="Sohn K.H."/>
        </authorList>
    </citation>
    <scope>NUCLEOTIDE SEQUENCE [LARGE SCALE GENOMIC DNA]</scope>
    <source>
        <strain evidence="5 6">PRI2</strain>
    </source>
</reference>
<dbReference type="GO" id="GO:0006487">
    <property type="term" value="P:protein N-linked glycosylation"/>
    <property type="evidence" value="ECO:0007669"/>
    <property type="project" value="TreeGrafter"/>
</dbReference>
<dbReference type="InterPro" id="IPR008630">
    <property type="entry name" value="Glyco_trans_34"/>
</dbReference>
<keyword evidence="6" id="KW-1185">Reference proteome</keyword>
<dbReference type="AlphaFoldDB" id="A0A4Z1PIV1"/>
<dbReference type="GO" id="GO:0016757">
    <property type="term" value="F:glycosyltransferase activity"/>
    <property type="evidence" value="ECO:0007669"/>
    <property type="project" value="UniProtKB-KW"/>
</dbReference>
<dbReference type="Gene3D" id="3.90.550.10">
    <property type="entry name" value="Spore Coat Polysaccharide Biosynthesis Protein SpsA, Chain A"/>
    <property type="match status" value="1"/>
</dbReference>
<evidence type="ECO:0000313" key="6">
    <source>
        <dbReference type="Proteomes" id="UP000298493"/>
    </source>
</evidence>
<name>A0A4Z1PIV1_9PEZI</name>